<dbReference type="Pfam" id="PF02357">
    <property type="entry name" value="NusG"/>
    <property type="match status" value="1"/>
</dbReference>
<dbReference type="InterPro" id="IPR015869">
    <property type="entry name" value="Transcrpt_antiterm_NusG_bac_CS"/>
</dbReference>
<name>A0A849SGX9_UNCEI</name>
<dbReference type="Gene3D" id="3.30.70.940">
    <property type="entry name" value="NusG, N-terminal domain"/>
    <property type="match status" value="1"/>
</dbReference>
<dbReference type="InterPro" id="IPR005824">
    <property type="entry name" value="KOW"/>
</dbReference>
<dbReference type="SUPFAM" id="SSF82679">
    <property type="entry name" value="N-utilization substance G protein NusG, N-terminal domain"/>
    <property type="match status" value="1"/>
</dbReference>
<dbReference type="Proteomes" id="UP000580839">
    <property type="component" value="Unassembled WGS sequence"/>
</dbReference>
<dbReference type="SUPFAM" id="SSF50104">
    <property type="entry name" value="Translation proteins SH3-like domain"/>
    <property type="match status" value="1"/>
</dbReference>
<dbReference type="GO" id="GO:0032784">
    <property type="term" value="P:regulation of DNA-templated transcription elongation"/>
    <property type="evidence" value="ECO:0007669"/>
    <property type="project" value="InterPro"/>
</dbReference>
<dbReference type="Gene3D" id="2.30.30.30">
    <property type="match status" value="1"/>
</dbReference>
<accession>A0A849SGX9</accession>
<dbReference type="SMART" id="SM00738">
    <property type="entry name" value="NGN"/>
    <property type="match status" value="1"/>
</dbReference>
<evidence type="ECO:0000256" key="7">
    <source>
        <dbReference type="RuleBase" id="RU000538"/>
    </source>
</evidence>
<dbReference type="GO" id="GO:0005829">
    <property type="term" value="C:cytosol"/>
    <property type="evidence" value="ECO:0007669"/>
    <property type="project" value="UniProtKB-ARBA"/>
</dbReference>
<keyword evidence="3 5" id="KW-0805">Transcription regulation</keyword>
<feature type="domain" description="NusG-like N-terminal" evidence="8">
    <location>
        <begin position="2"/>
        <end position="110"/>
    </location>
</feature>
<dbReference type="InterPro" id="IPR008991">
    <property type="entry name" value="Translation_prot_SH3-like_sf"/>
</dbReference>
<proteinExistence type="inferred from homology"/>
<evidence type="ECO:0000313" key="10">
    <source>
        <dbReference type="EMBL" id="NOT33806.1"/>
    </source>
</evidence>
<keyword evidence="2 5" id="KW-0889">Transcription antitermination</keyword>
<dbReference type="AlphaFoldDB" id="A0A849SGX9"/>
<evidence type="ECO:0000259" key="8">
    <source>
        <dbReference type="SMART" id="SM00738"/>
    </source>
</evidence>
<sequence length="176" mass="19734">MDKKWYVIHTYSGHENKVKTNLEKAIGAAGLAERFGQILVATEDFAEMKDGKRKITKRKTFPSYVMVEMELDDETRHLVQNVPGVTRFIGSGQSAVALKENEVRRILGQMEQTKNKPVPTVTFRVGDHVRVVDGPFSAFSGVVDEVNNERGKVKVMVSIFGRATPVELDFLQVQPV</sequence>
<dbReference type="InterPro" id="IPR036735">
    <property type="entry name" value="NGN_dom_sf"/>
</dbReference>
<keyword evidence="1 5" id="KW-0806">Transcription termination</keyword>
<comment type="caution">
    <text evidence="10">The sequence shown here is derived from an EMBL/GenBank/DDBJ whole genome shotgun (WGS) entry which is preliminary data.</text>
</comment>
<dbReference type="CDD" id="cd09891">
    <property type="entry name" value="NGN_Bact_1"/>
    <property type="match status" value="1"/>
</dbReference>
<dbReference type="PANTHER" id="PTHR30265">
    <property type="entry name" value="RHO-INTERACTING TRANSCRIPTION TERMINATION FACTOR NUSG"/>
    <property type="match status" value="1"/>
</dbReference>
<dbReference type="GO" id="GO:0031564">
    <property type="term" value="P:transcription antitermination"/>
    <property type="evidence" value="ECO:0007669"/>
    <property type="project" value="UniProtKB-UniRule"/>
</dbReference>
<evidence type="ECO:0000256" key="3">
    <source>
        <dbReference type="ARBA" id="ARBA00023015"/>
    </source>
</evidence>
<evidence type="ECO:0000256" key="5">
    <source>
        <dbReference type="HAMAP-Rule" id="MF_00948"/>
    </source>
</evidence>
<dbReference type="InterPro" id="IPR014722">
    <property type="entry name" value="Rib_uL2_dom2"/>
</dbReference>
<dbReference type="PROSITE" id="PS01014">
    <property type="entry name" value="NUSG"/>
    <property type="match status" value="1"/>
</dbReference>
<gene>
    <name evidence="5 10" type="primary">nusG</name>
    <name evidence="10" type="ORF">HOP12_06520</name>
</gene>
<dbReference type="InterPro" id="IPR006645">
    <property type="entry name" value="NGN-like_dom"/>
</dbReference>
<dbReference type="GO" id="GO:0006354">
    <property type="term" value="P:DNA-templated transcription elongation"/>
    <property type="evidence" value="ECO:0007669"/>
    <property type="project" value="UniProtKB-UniRule"/>
</dbReference>
<comment type="similarity">
    <text evidence="5 7">Belongs to the NusG family.</text>
</comment>
<dbReference type="InterPro" id="IPR047050">
    <property type="entry name" value="NGN"/>
</dbReference>
<dbReference type="HAMAP" id="MF_00948">
    <property type="entry name" value="NusG"/>
    <property type="match status" value="1"/>
</dbReference>
<evidence type="ECO:0000313" key="11">
    <source>
        <dbReference type="Proteomes" id="UP000580839"/>
    </source>
</evidence>
<dbReference type="InterPro" id="IPR001062">
    <property type="entry name" value="Transcrpt_antiterm_NusG"/>
</dbReference>
<dbReference type="CDD" id="cd06091">
    <property type="entry name" value="KOW_NusG"/>
    <property type="match status" value="1"/>
</dbReference>
<dbReference type="GO" id="GO:0006353">
    <property type="term" value="P:DNA-templated transcription termination"/>
    <property type="evidence" value="ECO:0007669"/>
    <property type="project" value="UniProtKB-UniRule"/>
</dbReference>
<evidence type="ECO:0000256" key="4">
    <source>
        <dbReference type="ARBA" id="ARBA00023163"/>
    </source>
</evidence>
<reference evidence="10 11" key="1">
    <citation type="submission" date="2020-04" db="EMBL/GenBank/DDBJ databases">
        <title>Metagenomic profiling of ammonia- and methane-oxidizing microorganisms in a Dutch drinking water treatment plant.</title>
        <authorList>
            <person name="Poghosyan L."/>
            <person name="Leucker S."/>
        </authorList>
    </citation>
    <scope>NUCLEOTIDE SEQUENCE [LARGE SCALE GENOMIC DNA]</scope>
    <source>
        <strain evidence="10">S-RSF-IL-03</strain>
    </source>
</reference>
<protein>
    <recommendedName>
        <fullName evidence="5 6">Transcription termination/antitermination protein NusG</fullName>
    </recommendedName>
</protein>
<evidence type="ECO:0000256" key="2">
    <source>
        <dbReference type="ARBA" id="ARBA00022814"/>
    </source>
</evidence>
<evidence type="ECO:0000256" key="6">
    <source>
        <dbReference type="NCBIfam" id="TIGR00922"/>
    </source>
</evidence>
<evidence type="ECO:0000256" key="1">
    <source>
        <dbReference type="ARBA" id="ARBA00022472"/>
    </source>
</evidence>
<dbReference type="InterPro" id="IPR043425">
    <property type="entry name" value="NusG-like"/>
</dbReference>
<dbReference type="PANTHER" id="PTHR30265:SF2">
    <property type="entry name" value="TRANSCRIPTION TERMINATION_ANTITERMINATION PROTEIN NUSG"/>
    <property type="match status" value="1"/>
</dbReference>
<dbReference type="SMART" id="SM00739">
    <property type="entry name" value="KOW"/>
    <property type="match status" value="1"/>
</dbReference>
<keyword evidence="4 5" id="KW-0804">Transcription</keyword>
<dbReference type="EMBL" id="JABFRW010000074">
    <property type="protein sequence ID" value="NOT33806.1"/>
    <property type="molecule type" value="Genomic_DNA"/>
</dbReference>
<dbReference type="NCBIfam" id="TIGR00922">
    <property type="entry name" value="nusG"/>
    <property type="match status" value="1"/>
</dbReference>
<comment type="function">
    <text evidence="5 7">Participates in transcription elongation, termination and antitermination.</text>
</comment>
<evidence type="ECO:0000259" key="9">
    <source>
        <dbReference type="SMART" id="SM00739"/>
    </source>
</evidence>
<organism evidence="10 11">
    <name type="scientific">Eiseniibacteriota bacterium</name>
    <dbReference type="NCBI Taxonomy" id="2212470"/>
    <lineage>
        <taxon>Bacteria</taxon>
        <taxon>Candidatus Eiseniibacteriota</taxon>
    </lineage>
</organism>
<feature type="domain" description="KOW" evidence="9">
    <location>
        <begin position="122"/>
        <end position="149"/>
    </location>
</feature>
<dbReference type="Pfam" id="PF00467">
    <property type="entry name" value="KOW"/>
    <property type="match status" value="1"/>
</dbReference>
<dbReference type="PRINTS" id="PR00338">
    <property type="entry name" value="NUSGTNSCPFCT"/>
</dbReference>
<dbReference type="FunFam" id="2.30.30.30:FF:000002">
    <property type="entry name" value="Transcription termination/antitermination factor NusG"/>
    <property type="match status" value="1"/>
</dbReference>